<dbReference type="Pfam" id="PF21671">
    <property type="entry name" value="CPL1-like"/>
    <property type="match status" value="1"/>
</dbReference>
<dbReference type="GeneID" id="28979667"/>
<evidence type="ECO:0000259" key="1">
    <source>
        <dbReference type="Pfam" id="PF21671"/>
    </source>
</evidence>
<dbReference type="PANTHER" id="PTHR35192:SF2">
    <property type="entry name" value="APPLE DOMAIN-CONTAINING PROTEIN"/>
    <property type="match status" value="1"/>
</dbReference>
<feature type="domain" description="Protein CPL1-like" evidence="1">
    <location>
        <begin position="1"/>
        <end position="51"/>
    </location>
</feature>
<accession>A0A194SCR5</accession>
<dbReference type="RefSeq" id="XP_018273235.1">
    <property type="nucleotide sequence ID" value="XM_018419221.1"/>
</dbReference>
<dbReference type="InterPro" id="IPR038955">
    <property type="entry name" value="PriA/CPL1_fungi"/>
</dbReference>
<dbReference type="EMBL" id="KQ474075">
    <property type="protein sequence ID" value="KPV77186.1"/>
    <property type="molecule type" value="Genomic_DNA"/>
</dbReference>
<name>A0A194SCR5_RHOGW</name>
<dbReference type="Proteomes" id="UP000053890">
    <property type="component" value="Unassembled WGS sequence"/>
</dbReference>
<feature type="non-terminal residue" evidence="2">
    <location>
        <position position="51"/>
    </location>
</feature>
<evidence type="ECO:0000313" key="3">
    <source>
        <dbReference type="Proteomes" id="UP000053890"/>
    </source>
</evidence>
<evidence type="ECO:0000313" key="2">
    <source>
        <dbReference type="EMBL" id="KPV77186.1"/>
    </source>
</evidence>
<proteinExistence type="predicted"/>
<protein>
    <recommendedName>
        <fullName evidence="1">Protein CPL1-like domain-containing protein</fullName>
    </recommendedName>
</protein>
<feature type="non-terminal residue" evidence="2">
    <location>
        <position position="1"/>
    </location>
</feature>
<dbReference type="AlphaFoldDB" id="A0A194SCR5"/>
<organism evidence="2 3">
    <name type="scientific">Rhodotorula graminis (strain WP1)</name>
    <dbReference type="NCBI Taxonomy" id="578459"/>
    <lineage>
        <taxon>Eukaryota</taxon>
        <taxon>Fungi</taxon>
        <taxon>Dikarya</taxon>
        <taxon>Basidiomycota</taxon>
        <taxon>Pucciniomycotina</taxon>
        <taxon>Microbotryomycetes</taxon>
        <taxon>Sporidiobolales</taxon>
        <taxon>Sporidiobolaceae</taxon>
        <taxon>Rhodotorula</taxon>
    </lineage>
</organism>
<gene>
    <name evidence="2" type="ORF">RHOBADRAFT_8526</name>
</gene>
<reference evidence="2 3" key="1">
    <citation type="journal article" date="2015" name="Front. Microbiol.">
        <title>Genome sequence of the plant growth promoting endophytic yeast Rhodotorula graminis WP1.</title>
        <authorList>
            <person name="Firrincieli A."/>
            <person name="Otillar R."/>
            <person name="Salamov A."/>
            <person name="Schmutz J."/>
            <person name="Khan Z."/>
            <person name="Redman R.S."/>
            <person name="Fleck N.D."/>
            <person name="Lindquist E."/>
            <person name="Grigoriev I.V."/>
            <person name="Doty S.L."/>
        </authorList>
    </citation>
    <scope>NUCLEOTIDE SEQUENCE [LARGE SCALE GENOMIC DNA]</scope>
    <source>
        <strain evidence="2 3">WP1</strain>
    </source>
</reference>
<dbReference type="PANTHER" id="PTHR35192">
    <property type="entry name" value="PROTEIN, PUTATIVE-RELATED"/>
    <property type="match status" value="1"/>
</dbReference>
<sequence>LDSCGGCASTGEGMDCTKIRGVQGVGCEGGECRVFSCEAGWKPSLRGDKCV</sequence>
<dbReference type="STRING" id="578459.A0A194SCR5"/>
<keyword evidence="3" id="KW-1185">Reference proteome</keyword>
<dbReference type="InterPro" id="IPR048661">
    <property type="entry name" value="CPL1-like"/>
</dbReference>